<proteinExistence type="predicted"/>
<gene>
    <name evidence="3" type="ORF">C493_00125</name>
</gene>
<keyword evidence="4" id="KW-1185">Reference proteome</keyword>
<dbReference type="Pfam" id="PF00501">
    <property type="entry name" value="AMP-binding"/>
    <property type="match status" value="1"/>
</dbReference>
<dbReference type="PANTHER" id="PTHR43767:SF1">
    <property type="entry name" value="NONRIBOSOMAL PEPTIDE SYNTHASE PES1 (EUROFUNG)-RELATED"/>
    <property type="match status" value="1"/>
</dbReference>
<evidence type="ECO:0000313" key="3">
    <source>
        <dbReference type="EMBL" id="ELY62188.1"/>
    </source>
</evidence>
<dbReference type="Gene3D" id="3.40.50.12780">
    <property type="entry name" value="N-terminal domain of ligase-like"/>
    <property type="match status" value="1"/>
</dbReference>
<dbReference type="eggNOG" id="arCOG00856">
    <property type="taxonomic scope" value="Archaea"/>
</dbReference>
<accession>L9XNG7</accession>
<dbReference type="STRING" id="1227499.C493_00125"/>
<dbReference type="EMBL" id="AOHZ01000002">
    <property type="protein sequence ID" value="ELY62188.1"/>
    <property type="molecule type" value="Genomic_DNA"/>
</dbReference>
<dbReference type="Proteomes" id="UP000011602">
    <property type="component" value="Unassembled WGS sequence"/>
</dbReference>
<feature type="domain" description="AMP-dependent synthetase/ligase" evidence="2">
    <location>
        <begin position="7"/>
        <end position="366"/>
    </location>
</feature>
<dbReference type="SUPFAM" id="SSF56801">
    <property type="entry name" value="Acetyl-CoA synthetase-like"/>
    <property type="match status" value="1"/>
</dbReference>
<dbReference type="InterPro" id="IPR000873">
    <property type="entry name" value="AMP-dep_synth/lig_dom"/>
</dbReference>
<dbReference type="AlphaFoldDB" id="L9XNG7"/>
<feature type="region of interest" description="Disordered" evidence="1">
    <location>
        <begin position="391"/>
        <end position="421"/>
    </location>
</feature>
<sequence>MNNQSSVAIDGDDPVTFSELWSMTDAFAGGLRDRGISPDDAVAIRLSTPRAVLVAVYGALRNGSVPVTIPPDVDNRTIRAILNEVDARAYVTDETPFLPIINRSEAVQVVITVDCDARMGIALERLLENSSLNLAGGRTGVDVARRADRDRALLAYGTGSDGDPLGVEYTHETLAAAGDVGESLLGSATDGSSVPDSRTPDGGAVRHLGSRSLSDPLELLYGATAAIFGGGRYVPVDDWTPETARSLLATGAADRTFLAPAQYDAVRSLGATDADVTDAVVVERTAAPLEERVDAGEAIRVRGRPETGLTHVRTPADVEAGRLGETLPGVEARTRSEIDTRTLEDDTVPERGDTLVVDGPGTMERYVDRPDATADRFVSVEGRRWVRTGVTVSRTDPESKTSTGGDNFDGDDSFDRSRPGVVCVTDPMETVRDGV</sequence>
<protein>
    <submittedName>
        <fullName evidence="3">AMP-dependent synthetase and ligase</fullName>
    </submittedName>
</protein>
<evidence type="ECO:0000259" key="2">
    <source>
        <dbReference type="Pfam" id="PF00501"/>
    </source>
</evidence>
<name>L9XNG7_9EURY</name>
<dbReference type="GO" id="GO:0016874">
    <property type="term" value="F:ligase activity"/>
    <property type="evidence" value="ECO:0007669"/>
    <property type="project" value="UniProtKB-KW"/>
</dbReference>
<evidence type="ECO:0000313" key="4">
    <source>
        <dbReference type="Proteomes" id="UP000011602"/>
    </source>
</evidence>
<comment type="caution">
    <text evidence="3">The sequence shown here is derived from an EMBL/GenBank/DDBJ whole genome shotgun (WGS) entry which is preliminary data.</text>
</comment>
<keyword evidence="3" id="KW-0436">Ligase</keyword>
<evidence type="ECO:0000256" key="1">
    <source>
        <dbReference type="SAM" id="MobiDB-lite"/>
    </source>
</evidence>
<dbReference type="InterPro" id="IPR050237">
    <property type="entry name" value="ATP-dep_AMP-bd_enzyme"/>
</dbReference>
<dbReference type="InterPro" id="IPR042099">
    <property type="entry name" value="ANL_N_sf"/>
</dbReference>
<reference evidence="3 4" key="1">
    <citation type="journal article" date="2014" name="PLoS Genet.">
        <title>Phylogenetically driven sequencing of extremely halophilic archaea reveals strategies for static and dynamic osmo-response.</title>
        <authorList>
            <person name="Becker E.A."/>
            <person name="Seitzer P.M."/>
            <person name="Tritt A."/>
            <person name="Larsen D."/>
            <person name="Krusor M."/>
            <person name="Yao A.I."/>
            <person name="Wu D."/>
            <person name="Madern D."/>
            <person name="Eisen J.A."/>
            <person name="Darling A.E."/>
            <person name="Facciotti M.T."/>
        </authorList>
    </citation>
    <scope>NUCLEOTIDE SEQUENCE [LARGE SCALE GENOMIC DNA]</scope>
    <source>
        <strain evidence="3 4">JCM 12255</strain>
    </source>
</reference>
<organism evidence="3 4">
    <name type="scientific">Natronolimnohabitans innermongolicus JCM 12255</name>
    <dbReference type="NCBI Taxonomy" id="1227499"/>
    <lineage>
        <taxon>Archaea</taxon>
        <taxon>Methanobacteriati</taxon>
        <taxon>Methanobacteriota</taxon>
        <taxon>Stenosarchaea group</taxon>
        <taxon>Halobacteria</taxon>
        <taxon>Halobacteriales</taxon>
        <taxon>Natrialbaceae</taxon>
        <taxon>Natronolimnohabitans</taxon>
    </lineage>
</organism>
<dbReference type="PANTHER" id="PTHR43767">
    <property type="entry name" value="LONG-CHAIN-FATTY-ACID--COA LIGASE"/>
    <property type="match status" value="1"/>
</dbReference>